<gene>
    <name evidence="1" type="ORF">CON36_34845</name>
</gene>
<dbReference type="AlphaFoldDB" id="A0A9X6SS84"/>
<protein>
    <submittedName>
        <fullName evidence="1">Uncharacterized protein</fullName>
    </submittedName>
</protein>
<evidence type="ECO:0000313" key="2">
    <source>
        <dbReference type="Proteomes" id="UP000219922"/>
    </source>
</evidence>
<dbReference type="RefSeq" id="WP_098007175.1">
    <property type="nucleotide sequence ID" value="NZ_NVMX01000231.1"/>
</dbReference>
<dbReference type="Proteomes" id="UP000219922">
    <property type="component" value="Unassembled WGS sequence"/>
</dbReference>
<comment type="caution">
    <text evidence="1">The sequence shown here is derived from an EMBL/GenBank/DDBJ whole genome shotgun (WGS) entry which is preliminary data.</text>
</comment>
<name>A0A9X6SS84_BACCE</name>
<organism evidence="1 2">
    <name type="scientific">Bacillus cereus</name>
    <dbReference type="NCBI Taxonomy" id="1396"/>
    <lineage>
        <taxon>Bacteria</taxon>
        <taxon>Bacillati</taxon>
        <taxon>Bacillota</taxon>
        <taxon>Bacilli</taxon>
        <taxon>Bacillales</taxon>
        <taxon>Bacillaceae</taxon>
        <taxon>Bacillus</taxon>
        <taxon>Bacillus cereus group</taxon>
    </lineage>
</organism>
<dbReference type="EMBL" id="NVMX01000231">
    <property type="protein sequence ID" value="PDZ94240.1"/>
    <property type="molecule type" value="Genomic_DNA"/>
</dbReference>
<proteinExistence type="predicted"/>
<accession>A0A9X6SS84</accession>
<reference evidence="1 2" key="1">
    <citation type="submission" date="2017-09" db="EMBL/GenBank/DDBJ databases">
        <title>Large-scale bioinformatics analysis of Bacillus genomes uncovers conserved roles of natural products in bacterial physiology.</title>
        <authorList>
            <consortium name="Agbiome Team Llc"/>
            <person name="Bleich R.M."/>
            <person name="Grubbs K.J."/>
            <person name="Santa Maria K.C."/>
            <person name="Allen S.E."/>
            <person name="Farag S."/>
            <person name="Shank E.A."/>
            <person name="Bowers A."/>
        </authorList>
    </citation>
    <scope>NUCLEOTIDE SEQUENCE [LARGE SCALE GENOMIC DNA]</scope>
    <source>
        <strain evidence="1 2">AFS092789</strain>
    </source>
</reference>
<sequence>MSKVMLQELELGIPTFNGKNELVILNVTGVCSKTSPLKFEGVITNDGKGQWNLKIKQAQYESGRNGDNAIEKMLDDLKTLILQSNEFKSQEDSIQSFINDYKVKKPLPDIELVSQEFDNGNASFIFTTEEIEKDRNNRDIQHDPVHYDLYGYMPGAEGMMERGIINFRLEDDAWKVQEYQGVKSFYYDYSTYFGFKEDMEEHLYETLKLALLMHLV</sequence>
<evidence type="ECO:0000313" key="1">
    <source>
        <dbReference type="EMBL" id="PDZ94240.1"/>
    </source>
</evidence>